<dbReference type="PROSITE" id="PS00688">
    <property type="entry name" value="SIGMA54_INTERACT_3"/>
    <property type="match status" value="1"/>
</dbReference>
<dbReference type="Pfam" id="PF25601">
    <property type="entry name" value="AAA_lid_14"/>
    <property type="match status" value="1"/>
</dbReference>
<dbReference type="InterPro" id="IPR029016">
    <property type="entry name" value="GAF-like_dom_sf"/>
</dbReference>
<keyword evidence="5" id="KW-0010">Activator</keyword>
<dbReference type="GO" id="GO:0005524">
    <property type="term" value="F:ATP binding"/>
    <property type="evidence" value="ECO:0007669"/>
    <property type="project" value="UniProtKB-KW"/>
</dbReference>
<dbReference type="AlphaFoldDB" id="A0A4Y8S9A3"/>
<evidence type="ECO:0000256" key="5">
    <source>
        <dbReference type="ARBA" id="ARBA00023159"/>
    </source>
</evidence>
<dbReference type="Pfam" id="PF01590">
    <property type="entry name" value="GAF"/>
    <property type="match status" value="1"/>
</dbReference>
<dbReference type="Proteomes" id="UP000297540">
    <property type="component" value="Unassembled WGS sequence"/>
</dbReference>
<dbReference type="SUPFAM" id="SSF55781">
    <property type="entry name" value="GAF domain-like"/>
    <property type="match status" value="1"/>
</dbReference>
<sequence length="736" mass="82399">MYYPVDTQVGSRLLRLVSSVTVQLSIVIENIFADEREALFASQKSILFSLGQHVSTAGDFSGLTEALDKNVKSVLGYYQSEFKILDEDKSILFPRVGQTGSEGVNTSDCLIGCLKQTKTKPIKDILSISEPRLYDLSDTSVAECFSESSYLGVSFVLVTRLEVDGKILGLWIICYTARPEVNPDYLNLVKGIRDTLSLGVFNLILNEKIKRREHEKSSLLEFSRAVAGVRDKLELGVIFHSFLKNLCNLDELSLHWLSEDKSSQYCYLWDTDSRYAGDPYFMQEAESTRSVNDGVIDQVLSTSAPVFVSTEELSGLPDCPGYLTVFKRYGFRSIAALPIFKGKEIVAVLFVKEYHLGEADQPLLRSLCSQLAIAISDLIATERVIHQLGEINRYKERLEEEKIYLTRELEITHNYSEIIGKSPLLDDVFKMISQVAISDSTVLILGETGTGKELIARAIHNNSPRRNSLLVKVNCAALPANLIESELFGHEKGSFTGATERRVGKFELANGGTLFLDEIGEMPPELQVKLLRALQEKEIERIGGRGVIRTDVRIVAATNRDLEKEINSGRFRSDLYFRINTFPIHLPALRDRADDIPLLALHFVRRFAKRAGKEIVHIGSSAMKQLMSYSWPGNVRELEHQIERCVLMTKGSVIKDVYLPSPFLPVIVKEASSQKFVPGKFDDFEKDYILKTLKYCNGKVSGAGGAAELLGIPASTLTSRMKRLNISKKIVEKHND</sequence>
<dbReference type="PROSITE" id="PS50045">
    <property type="entry name" value="SIGMA54_INTERACT_4"/>
    <property type="match status" value="1"/>
</dbReference>
<dbReference type="PROSITE" id="PS00675">
    <property type="entry name" value="SIGMA54_INTERACT_1"/>
    <property type="match status" value="1"/>
</dbReference>
<dbReference type="InterPro" id="IPR002078">
    <property type="entry name" value="Sigma_54_int"/>
</dbReference>
<dbReference type="OrthoDB" id="9767722at2"/>
<name>A0A4Y8S9A3_9SPHI</name>
<dbReference type="SMART" id="SM00382">
    <property type="entry name" value="AAA"/>
    <property type="match status" value="1"/>
</dbReference>
<evidence type="ECO:0000259" key="7">
    <source>
        <dbReference type="PROSITE" id="PS50045"/>
    </source>
</evidence>
<dbReference type="Gene3D" id="1.10.8.60">
    <property type="match status" value="1"/>
</dbReference>
<dbReference type="Pfam" id="PF00158">
    <property type="entry name" value="Sigma54_activat"/>
    <property type="match status" value="1"/>
</dbReference>
<dbReference type="InterPro" id="IPR002197">
    <property type="entry name" value="HTH_Fis"/>
</dbReference>
<keyword evidence="9" id="KW-1185">Reference proteome</keyword>
<reference evidence="8 9" key="1">
    <citation type="journal article" date="2017" name="Int. J. Syst. Evol. Microbiol.">
        <title>Mucilaginibacterpsychrotolerans sp. nov., isolated from peatlands.</title>
        <authorList>
            <person name="Deng Y."/>
            <person name="Shen L."/>
            <person name="Xu B."/>
            <person name="Liu Y."/>
            <person name="Gu Z."/>
            <person name="Liu H."/>
            <person name="Zhou Y."/>
        </authorList>
    </citation>
    <scope>NUCLEOTIDE SEQUENCE [LARGE SCALE GENOMIC DNA]</scope>
    <source>
        <strain evidence="8 9">NH7-4</strain>
    </source>
</reference>
<dbReference type="FunFam" id="3.40.50.300:FF:000006">
    <property type="entry name" value="DNA-binding transcriptional regulator NtrC"/>
    <property type="match status" value="1"/>
</dbReference>
<evidence type="ECO:0000256" key="1">
    <source>
        <dbReference type="ARBA" id="ARBA00022741"/>
    </source>
</evidence>
<dbReference type="SUPFAM" id="SSF52540">
    <property type="entry name" value="P-loop containing nucleoside triphosphate hydrolases"/>
    <property type="match status" value="1"/>
</dbReference>
<accession>A0A4Y8S9A3</accession>
<keyword evidence="1" id="KW-0547">Nucleotide-binding</keyword>
<keyword evidence="4" id="KW-0238">DNA-binding</keyword>
<protein>
    <submittedName>
        <fullName evidence="8">Sigma-54-dependent Fis family transcriptional regulator</fullName>
    </submittedName>
</protein>
<dbReference type="Gene3D" id="3.30.450.40">
    <property type="match status" value="1"/>
</dbReference>
<dbReference type="Pfam" id="PF02954">
    <property type="entry name" value="HTH_8"/>
    <property type="match status" value="1"/>
</dbReference>
<dbReference type="InterPro" id="IPR009057">
    <property type="entry name" value="Homeodomain-like_sf"/>
</dbReference>
<dbReference type="GO" id="GO:0043565">
    <property type="term" value="F:sequence-specific DNA binding"/>
    <property type="evidence" value="ECO:0007669"/>
    <property type="project" value="InterPro"/>
</dbReference>
<dbReference type="SUPFAM" id="SSF46689">
    <property type="entry name" value="Homeodomain-like"/>
    <property type="match status" value="1"/>
</dbReference>
<dbReference type="InterPro" id="IPR027417">
    <property type="entry name" value="P-loop_NTPase"/>
</dbReference>
<comment type="caution">
    <text evidence="8">The sequence shown here is derived from an EMBL/GenBank/DDBJ whole genome shotgun (WGS) entry which is preliminary data.</text>
</comment>
<dbReference type="InterPro" id="IPR003018">
    <property type="entry name" value="GAF"/>
</dbReference>
<dbReference type="FunFam" id="1.10.8.60:FF:000014">
    <property type="entry name" value="DNA-binding transcriptional regulator NtrC"/>
    <property type="match status" value="1"/>
</dbReference>
<evidence type="ECO:0000313" key="8">
    <source>
        <dbReference type="EMBL" id="TFF35558.1"/>
    </source>
</evidence>
<dbReference type="EMBL" id="SOZE01000021">
    <property type="protein sequence ID" value="TFF35558.1"/>
    <property type="molecule type" value="Genomic_DNA"/>
</dbReference>
<evidence type="ECO:0000256" key="3">
    <source>
        <dbReference type="ARBA" id="ARBA00023015"/>
    </source>
</evidence>
<keyword evidence="3" id="KW-0805">Transcription regulation</keyword>
<evidence type="ECO:0000256" key="6">
    <source>
        <dbReference type="ARBA" id="ARBA00023163"/>
    </source>
</evidence>
<dbReference type="InterPro" id="IPR003593">
    <property type="entry name" value="AAA+_ATPase"/>
</dbReference>
<keyword evidence="6" id="KW-0804">Transcription</keyword>
<dbReference type="Gene3D" id="1.10.10.60">
    <property type="entry name" value="Homeodomain-like"/>
    <property type="match status" value="1"/>
</dbReference>
<dbReference type="PANTHER" id="PTHR32071:SF123">
    <property type="entry name" value="DNA-BINDING TRANSCRIPTIONAL ACTIVATOR HYFR-RELATED"/>
    <property type="match status" value="1"/>
</dbReference>
<feature type="domain" description="Sigma-54 factor interaction" evidence="7">
    <location>
        <begin position="418"/>
        <end position="647"/>
    </location>
</feature>
<dbReference type="InterPro" id="IPR025943">
    <property type="entry name" value="Sigma_54_int_dom_ATP-bd_2"/>
</dbReference>
<dbReference type="PANTHER" id="PTHR32071">
    <property type="entry name" value="TRANSCRIPTIONAL REGULATORY PROTEIN"/>
    <property type="match status" value="1"/>
</dbReference>
<dbReference type="InterPro" id="IPR025662">
    <property type="entry name" value="Sigma_54_int_dom_ATP-bd_1"/>
</dbReference>
<dbReference type="CDD" id="cd00009">
    <property type="entry name" value="AAA"/>
    <property type="match status" value="1"/>
</dbReference>
<evidence type="ECO:0000313" key="9">
    <source>
        <dbReference type="Proteomes" id="UP000297540"/>
    </source>
</evidence>
<organism evidence="8 9">
    <name type="scientific">Mucilaginibacter psychrotolerans</name>
    <dbReference type="NCBI Taxonomy" id="1524096"/>
    <lineage>
        <taxon>Bacteria</taxon>
        <taxon>Pseudomonadati</taxon>
        <taxon>Bacteroidota</taxon>
        <taxon>Sphingobacteriia</taxon>
        <taxon>Sphingobacteriales</taxon>
        <taxon>Sphingobacteriaceae</taxon>
        <taxon>Mucilaginibacter</taxon>
    </lineage>
</organism>
<dbReference type="GO" id="GO:0006355">
    <property type="term" value="P:regulation of DNA-templated transcription"/>
    <property type="evidence" value="ECO:0007669"/>
    <property type="project" value="InterPro"/>
</dbReference>
<dbReference type="InterPro" id="IPR025944">
    <property type="entry name" value="Sigma_54_int_dom_CS"/>
</dbReference>
<keyword evidence="2" id="KW-0067">ATP-binding</keyword>
<proteinExistence type="predicted"/>
<dbReference type="PROSITE" id="PS00676">
    <property type="entry name" value="SIGMA54_INTERACT_2"/>
    <property type="match status" value="1"/>
</dbReference>
<gene>
    <name evidence="8" type="ORF">E2R66_18500</name>
</gene>
<evidence type="ECO:0000256" key="2">
    <source>
        <dbReference type="ARBA" id="ARBA00022840"/>
    </source>
</evidence>
<dbReference type="InterPro" id="IPR058031">
    <property type="entry name" value="AAA_lid_NorR"/>
</dbReference>
<dbReference type="Gene3D" id="3.40.50.300">
    <property type="entry name" value="P-loop containing nucleotide triphosphate hydrolases"/>
    <property type="match status" value="1"/>
</dbReference>
<evidence type="ECO:0000256" key="4">
    <source>
        <dbReference type="ARBA" id="ARBA00023125"/>
    </source>
</evidence>